<evidence type="ECO:0000313" key="2">
    <source>
        <dbReference type="EMBL" id="KAG2374710.1"/>
    </source>
</evidence>
<feature type="compositionally biased region" description="Low complexity" evidence="1">
    <location>
        <begin position="225"/>
        <end position="237"/>
    </location>
</feature>
<feature type="compositionally biased region" description="Low complexity" evidence="1">
    <location>
        <begin position="77"/>
        <end position="89"/>
    </location>
</feature>
<proteinExistence type="predicted"/>
<dbReference type="AlphaFoldDB" id="A0AA88GFV1"/>
<gene>
    <name evidence="2" type="ORF">C9374_010454</name>
</gene>
<evidence type="ECO:0000256" key="1">
    <source>
        <dbReference type="SAM" id="MobiDB-lite"/>
    </source>
</evidence>
<feature type="compositionally biased region" description="Low complexity" evidence="1">
    <location>
        <begin position="17"/>
        <end position="36"/>
    </location>
</feature>
<evidence type="ECO:0000313" key="3">
    <source>
        <dbReference type="Proteomes" id="UP000816034"/>
    </source>
</evidence>
<feature type="compositionally biased region" description="Polar residues" evidence="1">
    <location>
        <begin position="198"/>
        <end position="224"/>
    </location>
</feature>
<accession>A0AA88GFV1</accession>
<name>A0AA88GFV1_NAELO</name>
<comment type="caution">
    <text evidence="2">The sequence shown here is derived from an EMBL/GenBank/DDBJ whole genome shotgun (WGS) entry which is preliminary data.</text>
</comment>
<feature type="compositionally biased region" description="Low complexity" evidence="1">
    <location>
        <begin position="177"/>
        <end position="192"/>
    </location>
</feature>
<organism evidence="2 3">
    <name type="scientific">Naegleria lovaniensis</name>
    <name type="common">Amoeba</name>
    <dbReference type="NCBI Taxonomy" id="51637"/>
    <lineage>
        <taxon>Eukaryota</taxon>
        <taxon>Discoba</taxon>
        <taxon>Heterolobosea</taxon>
        <taxon>Tetramitia</taxon>
        <taxon>Eutetramitia</taxon>
        <taxon>Vahlkampfiidae</taxon>
        <taxon>Naegleria</taxon>
    </lineage>
</organism>
<dbReference type="GeneID" id="68102908"/>
<feature type="compositionally biased region" description="Polar residues" evidence="1">
    <location>
        <begin position="333"/>
        <end position="342"/>
    </location>
</feature>
<feature type="region of interest" description="Disordered" evidence="1">
    <location>
        <begin position="71"/>
        <end position="95"/>
    </location>
</feature>
<reference evidence="2 3" key="1">
    <citation type="journal article" date="2018" name="BMC Genomics">
        <title>The genome of Naegleria lovaniensis, the basis for a comparative approach to unravel pathogenicity factors of the human pathogenic amoeba N. fowleri.</title>
        <authorList>
            <person name="Liechti N."/>
            <person name="Schurch N."/>
            <person name="Bruggmann R."/>
            <person name="Wittwer M."/>
        </authorList>
    </citation>
    <scope>NUCLEOTIDE SEQUENCE [LARGE SCALE GENOMIC DNA]</scope>
    <source>
        <strain evidence="2 3">ATCC 30569</strain>
    </source>
</reference>
<sequence>MSHRGAFNPYDDDPFQLGGSLSSSSGTTSASNYSSAFPPTLIPSAIRSPQQLQQQQQQQTGMMITSPRYGANSLVQSTPTPTTSSSNNPGGFNPRRVTIGFEDDFASDPGVNVDVNTHLTIESTDFLLSMASPPSHRHTVSGMSSGGVGTFAQHPNQYSVPSLVSTPIHHQQQLTPTQNRLQNSNNTSTTQTPMISPRTVTPVHSGNSSMISPRVVTATTNTPRQSVASESGGSSQSNETHFEFKENPKISGIKSADSSSVKRRSRTMFEGNVNRNNFSKDLLDFGGISDPIPKQENYVADHDLMSDEKTDVSTNTSSDTTTKPRPTSMKILPNTSTTPDVNHASTLSSLHVDSDHKMTIPETILMILLSDSGIVKSYASDSIEELCMLGILCELIIHKKLTTLPMRDQKGQYGLLVSDNSPIQSQENCKNGTVLDLMNEVLSLVDNIILKCPAKEVNKLTIKDWVKILCSGKKIQHVTINKISHILNRIGKQLSDRSVVEYKKTLFLFLSLPIKNKVERERAVTELTVYLRMLRTELQSNLGSSVEETNLLNGSIAYDTACDRFLKTRHDFVIFTLLGIFTLCGVDVLSNDILKPEQDKKALRDISFSIFNISIASFTNKKKNVTSEFKKRTSIFDEIVDSDGEDNNILNSPGELSPATSTASINGDKKVVINPFPDGLSFTEETALHLKRCIYSACK</sequence>
<protein>
    <submittedName>
        <fullName evidence="2">Uncharacterized protein</fullName>
    </submittedName>
</protein>
<keyword evidence="3" id="KW-1185">Reference proteome</keyword>
<feature type="compositionally biased region" description="Low complexity" evidence="1">
    <location>
        <begin position="312"/>
        <end position="321"/>
    </location>
</feature>
<dbReference type="RefSeq" id="XP_044543884.1">
    <property type="nucleotide sequence ID" value="XM_044686000.1"/>
</dbReference>
<feature type="region of interest" description="Disordered" evidence="1">
    <location>
        <begin position="173"/>
        <end position="263"/>
    </location>
</feature>
<dbReference type="Proteomes" id="UP000816034">
    <property type="component" value="Unassembled WGS sequence"/>
</dbReference>
<feature type="region of interest" description="Disordered" evidence="1">
    <location>
        <begin position="305"/>
        <end position="342"/>
    </location>
</feature>
<feature type="region of interest" description="Disordered" evidence="1">
    <location>
        <begin position="1"/>
        <end position="42"/>
    </location>
</feature>
<dbReference type="EMBL" id="PYSW02000043">
    <property type="protein sequence ID" value="KAG2374710.1"/>
    <property type="molecule type" value="Genomic_DNA"/>
</dbReference>